<evidence type="ECO:0000313" key="7">
    <source>
        <dbReference type="EMBL" id="GLF94271.1"/>
    </source>
</evidence>
<dbReference type="EMBL" id="BSBI01000003">
    <property type="protein sequence ID" value="GLF94271.1"/>
    <property type="molecule type" value="Genomic_DNA"/>
</dbReference>
<comment type="similarity">
    <text evidence="5">Belongs to the DegT/DnrJ/EryC1 family. L-glutamine:2-deoxy-scyllo-inosose/scyllo-inosose aminotransferase subfamily.</text>
</comment>
<dbReference type="InterPro" id="IPR015421">
    <property type="entry name" value="PyrdxlP-dep_Trfase_major"/>
</dbReference>
<dbReference type="InterPro" id="IPR015422">
    <property type="entry name" value="PyrdxlP-dep_Trfase_small"/>
</dbReference>
<keyword evidence="7" id="KW-0378">Hydrolase</keyword>
<accession>A0ABQ5NV84</accession>
<dbReference type="Gene3D" id="3.40.640.10">
    <property type="entry name" value="Type I PLP-dependent aspartate aminotransferase-like (Major domain)"/>
    <property type="match status" value="1"/>
</dbReference>
<dbReference type="PANTHER" id="PTHR30244">
    <property type="entry name" value="TRANSAMINASE"/>
    <property type="match status" value="1"/>
</dbReference>
<proteinExistence type="inferred from homology"/>
<dbReference type="PIRSF" id="PIRSF000390">
    <property type="entry name" value="PLP_StrS"/>
    <property type="match status" value="1"/>
</dbReference>
<evidence type="ECO:0000313" key="8">
    <source>
        <dbReference type="Proteomes" id="UP001291653"/>
    </source>
</evidence>
<keyword evidence="3" id="KW-0808">Transferase</keyword>
<organism evidence="7 8">
    <name type="scientific">Streptomyces yaizuensis</name>
    <dbReference type="NCBI Taxonomy" id="2989713"/>
    <lineage>
        <taxon>Bacteria</taxon>
        <taxon>Bacillati</taxon>
        <taxon>Actinomycetota</taxon>
        <taxon>Actinomycetes</taxon>
        <taxon>Kitasatosporales</taxon>
        <taxon>Streptomycetaceae</taxon>
        <taxon>Streptomyces</taxon>
    </lineage>
</organism>
<dbReference type="InterPro" id="IPR000653">
    <property type="entry name" value="DegT/StrS_aminotransferase"/>
</dbReference>
<evidence type="ECO:0000256" key="2">
    <source>
        <dbReference type="ARBA" id="ARBA00022576"/>
    </source>
</evidence>
<dbReference type="Pfam" id="PF01041">
    <property type="entry name" value="DegT_DnrJ_EryC1"/>
    <property type="match status" value="1"/>
</dbReference>
<dbReference type="GO" id="GO:0008483">
    <property type="term" value="F:transaminase activity"/>
    <property type="evidence" value="ECO:0007669"/>
    <property type="project" value="UniProtKB-KW"/>
</dbReference>
<dbReference type="SUPFAM" id="SSF53383">
    <property type="entry name" value="PLP-dependent transferases"/>
    <property type="match status" value="1"/>
</dbReference>
<dbReference type="PANTHER" id="PTHR30244:SF34">
    <property type="entry name" value="DTDP-4-AMINO-4,6-DIDEOXYGALACTOSE TRANSAMINASE"/>
    <property type="match status" value="1"/>
</dbReference>
<evidence type="ECO:0000256" key="5">
    <source>
        <dbReference type="ARBA" id="ARBA00038398"/>
    </source>
</evidence>
<comment type="caution">
    <text evidence="7">The sequence shown here is derived from an EMBL/GenBank/DDBJ whole genome shotgun (WGS) entry which is preliminary data.</text>
</comment>
<evidence type="ECO:0000256" key="6">
    <source>
        <dbReference type="RuleBase" id="RU004508"/>
    </source>
</evidence>
<protein>
    <submittedName>
        <fullName evidence="7">DegT/DnrJ/EryC1/StrS family aminotransferase</fullName>
    </submittedName>
</protein>
<dbReference type="Gene3D" id="3.90.1150.10">
    <property type="entry name" value="Aspartate Aminotransferase, domain 1"/>
    <property type="match status" value="1"/>
</dbReference>
<dbReference type="InterPro" id="IPR015424">
    <property type="entry name" value="PyrdxlP-dep_Trfase"/>
</dbReference>
<dbReference type="RefSeq" id="WP_323446376.1">
    <property type="nucleotide sequence ID" value="NZ_BSBI01000003.1"/>
</dbReference>
<dbReference type="CDD" id="cd00616">
    <property type="entry name" value="AHBA_syn"/>
    <property type="match status" value="1"/>
</dbReference>
<evidence type="ECO:0000256" key="1">
    <source>
        <dbReference type="ARBA" id="ARBA00001933"/>
    </source>
</evidence>
<comment type="cofactor">
    <cofactor evidence="1">
        <name>pyridoxal 5'-phosphate</name>
        <dbReference type="ChEBI" id="CHEBI:597326"/>
    </cofactor>
</comment>
<dbReference type="GO" id="GO:0016787">
    <property type="term" value="F:hydrolase activity"/>
    <property type="evidence" value="ECO:0007669"/>
    <property type="project" value="UniProtKB-KW"/>
</dbReference>
<keyword evidence="4 6" id="KW-0663">Pyridoxal phosphate</keyword>
<gene>
    <name evidence="7" type="ORF">SYYSPA8_08260</name>
</gene>
<name>A0ABQ5NV84_9ACTN</name>
<keyword evidence="2 7" id="KW-0032">Aminotransferase</keyword>
<dbReference type="Proteomes" id="UP001291653">
    <property type="component" value="Unassembled WGS sequence"/>
</dbReference>
<evidence type="ECO:0000256" key="3">
    <source>
        <dbReference type="ARBA" id="ARBA00022679"/>
    </source>
</evidence>
<sequence>MRDLNPVNGLPFSQNARPFLYGGELDAVAAVLDSGQYGHGEVTEHFERAVADLLGVPDVVAVASGTAALHMALAVANIGPGDEVIVPSMTFCATVQAIRACGARARFAEVSPDTLCITGRDVMDTLTPSTRAVVPVLYGGRAADLSDIHETLADRGIAIVEDAAHAFGSRYGGGRVGAAGLLTCFSFGPIKNVTCGQGGALVPRTPEEAMRVRRMRLLGMAESPAERARSASYRVEGFGVRAHLSQINAAIGLAQLANFPVLEAKRKQLWRQYESALTSVSGVRLVDVDVDRSVPSLCAVRVPDRDRVFHALQACGIGAGVHYPPNHLQPAFARWHRPLPVTERIGEEILTLPFHQLMGADEVRTVVSALEGALR</sequence>
<reference evidence="7 8" key="1">
    <citation type="submission" date="2022-10" db="EMBL/GenBank/DDBJ databases">
        <title>Draft genome sequence of Streptomyces sp. YSPA8.</title>
        <authorList>
            <person name="Moriuchi R."/>
            <person name="Dohra H."/>
            <person name="Yamamura H."/>
            <person name="Kodani S."/>
        </authorList>
    </citation>
    <scope>NUCLEOTIDE SEQUENCE [LARGE SCALE GENOMIC DNA]</scope>
    <source>
        <strain evidence="7 8">YSPA8</strain>
    </source>
</reference>
<keyword evidence="8" id="KW-1185">Reference proteome</keyword>
<evidence type="ECO:0000256" key="4">
    <source>
        <dbReference type="ARBA" id="ARBA00022898"/>
    </source>
</evidence>